<keyword evidence="9" id="KW-0472">Membrane</keyword>
<dbReference type="InterPro" id="IPR001128">
    <property type="entry name" value="Cyt_P450"/>
</dbReference>
<comment type="cofactor">
    <cofactor evidence="1 7">
        <name>heme</name>
        <dbReference type="ChEBI" id="CHEBI:30413"/>
    </cofactor>
</comment>
<keyword evidence="3 7" id="KW-0349">Heme</keyword>
<dbReference type="PRINTS" id="PR00463">
    <property type="entry name" value="EP450I"/>
</dbReference>
<dbReference type="Proteomes" id="UP001302321">
    <property type="component" value="Unassembled WGS sequence"/>
</dbReference>
<name>A0AAN7A4S0_9PEZI</name>
<dbReference type="EMBL" id="MU866237">
    <property type="protein sequence ID" value="KAK4175371.1"/>
    <property type="molecule type" value="Genomic_DNA"/>
</dbReference>
<keyword evidence="5 8" id="KW-0560">Oxidoreductase</keyword>
<gene>
    <name evidence="10" type="ORF">QBC36DRAFT_379401</name>
</gene>
<accession>A0AAN7A4S0</accession>
<dbReference type="PRINTS" id="PR00385">
    <property type="entry name" value="P450"/>
</dbReference>
<dbReference type="InterPro" id="IPR036396">
    <property type="entry name" value="Cyt_P450_sf"/>
</dbReference>
<dbReference type="GO" id="GO:0004497">
    <property type="term" value="F:monooxygenase activity"/>
    <property type="evidence" value="ECO:0007669"/>
    <property type="project" value="UniProtKB-KW"/>
</dbReference>
<proteinExistence type="inferred from homology"/>
<keyword evidence="11" id="KW-1185">Reference proteome</keyword>
<protein>
    <submittedName>
        <fullName evidence="10">Cytochrome P450</fullName>
    </submittedName>
</protein>
<evidence type="ECO:0000256" key="8">
    <source>
        <dbReference type="RuleBase" id="RU000461"/>
    </source>
</evidence>
<evidence type="ECO:0000256" key="1">
    <source>
        <dbReference type="ARBA" id="ARBA00001971"/>
    </source>
</evidence>
<keyword evidence="9" id="KW-1133">Transmembrane helix</keyword>
<dbReference type="AlphaFoldDB" id="A0AAN7A4S0"/>
<dbReference type="CDD" id="cd11059">
    <property type="entry name" value="CYP_fungal"/>
    <property type="match status" value="1"/>
</dbReference>
<keyword evidence="8" id="KW-0503">Monooxygenase</keyword>
<comment type="caution">
    <text evidence="10">The sequence shown here is derived from an EMBL/GenBank/DDBJ whole genome shotgun (WGS) entry which is preliminary data.</text>
</comment>
<evidence type="ECO:0000313" key="11">
    <source>
        <dbReference type="Proteomes" id="UP001302321"/>
    </source>
</evidence>
<comment type="similarity">
    <text evidence="2 8">Belongs to the cytochrome P450 family.</text>
</comment>
<dbReference type="GO" id="GO:0005506">
    <property type="term" value="F:iron ion binding"/>
    <property type="evidence" value="ECO:0007669"/>
    <property type="project" value="InterPro"/>
</dbReference>
<feature type="binding site" description="axial binding residue" evidence="7">
    <location>
        <position position="458"/>
    </location>
    <ligand>
        <name>heme</name>
        <dbReference type="ChEBI" id="CHEBI:30413"/>
    </ligand>
    <ligandPart>
        <name>Fe</name>
        <dbReference type="ChEBI" id="CHEBI:18248"/>
    </ligandPart>
</feature>
<evidence type="ECO:0000256" key="4">
    <source>
        <dbReference type="ARBA" id="ARBA00022723"/>
    </source>
</evidence>
<reference evidence="10" key="1">
    <citation type="journal article" date="2023" name="Mol. Phylogenet. Evol.">
        <title>Genome-scale phylogeny and comparative genomics of the fungal order Sordariales.</title>
        <authorList>
            <person name="Hensen N."/>
            <person name="Bonometti L."/>
            <person name="Westerberg I."/>
            <person name="Brannstrom I.O."/>
            <person name="Guillou S."/>
            <person name="Cros-Aarteil S."/>
            <person name="Calhoun S."/>
            <person name="Haridas S."/>
            <person name="Kuo A."/>
            <person name="Mondo S."/>
            <person name="Pangilinan J."/>
            <person name="Riley R."/>
            <person name="LaButti K."/>
            <person name="Andreopoulos B."/>
            <person name="Lipzen A."/>
            <person name="Chen C."/>
            <person name="Yan M."/>
            <person name="Daum C."/>
            <person name="Ng V."/>
            <person name="Clum A."/>
            <person name="Steindorff A."/>
            <person name="Ohm R.A."/>
            <person name="Martin F."/>
            <person name="Silar P."/>
            <person name="Natvig D.O."/>
            <person name="Lalanne C."/>
            <person name="Gautier V."/>
            <person name="Ament-Velasquez S.L."/>
            <person name="Kruys A."/>
            <person name="Hutchinson M.I."/>
            <person name="Powell A.J."/>
            <person name="Barry K."/>
            <person name="Miller A.N."/>
            <person name="Grigoriev I.V."/>
            <person name="Debuchy R."/>
            <person name="Gladieux P."/>
            <person name="Hiltunen Thoren M."/>
            <person name="Johannesson H."/>
        </authorList>
    </citation>
    <scope>NUCLEOTIDE SEQUENCE</scope>
    <source>
        <strain evidence="10">CBS 892.96</strain>
    </source>
</reference>
<dbReference type="PANTHER" id="PTHR24305:SF96">
    <property type="entry name" value="CYTOCHROME P450 MONOOXYGENASE STCB-RELATED"/>
    <property type="match status" value="1"/>
</dbReference>
<evidence type="ECO:0000256" key="5">
    <source>
        <dbReference type="ARBA" id="ARBA00023002"/>
    </source>
</evidence>
<evidence type="ECO:0000256" key="3">
    <source>
        <dbReference type="ARBA" id="ARBA00022617"/>
    </source>
</evidence>
<evidence type="ECO:0000256" key="2">
    <source>
        <dbReference type="ARBA" id="ARBA00010617"/>
    </source>
</evidence>
<evidence type="ECO:0000256" key="6">
    <source>
        <dbReference type="ARBA" id="ARBA00023004"/>
    </source>
</evidence>
<keyword evidence="6 7" id="KW-0408">Iron</keyword>
<dbReference type="Gene3D" id="1.10.630.10">
    <property type="entry name" value="Cytochrome P450"/>
    <property type="match status" value="1"/>
</dbReference>
<dbReference type="GO" id="GO:0016705">
    <property type="term" value="F:oxidoreductase activity, acting on paired donors, with incorporation or reduction of molecular oxygen"/>
    <property type="evidence" value="ECO:0007669"/>
    <property type="project" value="InterPro"/>
</dbReference>
<evidence type="ECO:0000256" key="7">
    <source>
        <dbReference type="PIRSR" id="PIRSR602401-1"/>
    </source>
</evidence>
<sequence>MTIYQSILDATTGAPLPFVGILLGIAFATAQTVAIIRTAFLSPLSKIPGPFHARFTSLRLTYSVFSNNRIHYVHSLHKRYGPIVRIAPHEIDVADPASAREIHKMGSGFPKAPFYALLSPGPVDNIFNFRNPKLHSARRRLYAKGFTLSSLRKEWEPTIRDTVALTVAKIKADATGKGGGAEVMGWWTLMANELVCQLTFGGGRDTVKKGVKDPFVLMLERRMGDLAHLLKHFVPPVYYLGRMLALVVTPLHDVFYSQEKMFSAGDRVVAQARSEKIADRGRNLFAKALAEEQQQQQGGGDGVPGLSDTDIITDAGALLLAGSDPTAISLTFLLWCVLHRPELQREVEAEVAGMGGEVTDVACEGLPVLNAVIDESLRLYGAAPGSMPRSVPKGGATIGGYYIPDDTVVVTQNWSLHRDPAAWENPDVFDHTRWLPGNQLSERAKISFNPFGYGARQCLGMHLGRIEMRLAAAMFFRECAGAKLAASATPESMVVVDSFIAGVPKSRRLEITMKEGFSSPVQTGAVCLCS</sequence>
<reference evidence="10" key="2">
    <citation type="submission" date="2023-05" db="EMBL/GenBank/DDBJ databases">
        <authorList>
            <consortium name="Lawrence Berkeley National Laboratory"/>
            <person name="Steindorff A."/>
            <person name="Hensen N."/>
            <person name="Bonometti L."/>
            <person name="Westerberg I."/>
            <person name="Brannstrom I.O."/>
            <person name="Guillou S."/>
            <person name="Cros-Aarteil S."/>
            <person name="Calhoun S."/>
            <person name="Haridas S."/>
            <person name="Kuo A."/>
            <person name="Mondo S."/>
            <person name="Pangilinan J."/>
            <person name="Riley R."/>
            <person name="Labutti K."/>
            <person name="Andreopoulos B."/>
            <person name="Lipzen A."/>
            <person name="Chen C."/>
            <person name="Yanf M."/>
            <person name="Daum C."/>
            <person name="Ng V."/>
            <person name="Clum A."/>
            <person name="Ohm R."/>
            <person name="Martin F."/>
            <person name="Silar P."/>
            <person name="Natvig D."/>
            <person name="Lalanne C."/>
            <person name="Gautier V."/>
            <person name="Ament-Velasquez S.L."/>
            <person name="Kruys A."/>
            <person name="Hutchinson M.I."/>
            <person name="Powell A.J."/>
            <person name="Barry K."/>
            <person name="Miller A.N."/>
            <person name="Grigoriev I.V."/>
            <person name="Debuchy R."/>
            <person name="Gladieux P."/>
            <person name="Thoren M.H."/>
            <person name="Johannesson H."/>
        </authorList>
    </citation>
    <scope>NUCLEOTIDE SEQUENCE</scope>
    <source>
        <strain evidence="10">CBS 892.96</strain>
    </source>
</reference>
<dbReference type="Pfam" id="PF00067">
    <property type="entry name" value="p450"/>
    <property type="match status" value="1"/>
</dbReference>
<dbReference type="PANTHER" id="PTHR24305">
    <property type="entry name" value="CYTOCHROME P450"/>
    <property type="match status" value="1"/>
</dbReference>
<dbReference type="SUPFAM" id="SSF48264">
    <property type="entry name" value="Cytochrome P450"/>
    <property type="match status" value="1"/>
</dbReference>
<dbReference type="PROSITE" id="PS00086">
    <property type="entry name" value="CYTOCHROME_P450"/>
    <property type="match status" value="1"/>
</dbReference>
<dbReference type="GO" id="GO:0020037">
    <property type="term" value="F:heme binding"/>
    <property type="evidence" value="ECO:0007669"/>
    <property type="project" value="InterPro"/>
</dbReference>
<dbReference type="InterPro" id="IPR050121">
    <property type="entry name" value="Cytochrome_P450_monoxygenase"/>
</dbReference>
<keyword evidence="9" id="KW-0812">Transmembrane</keyword>
<dbReference type="InterPro" id="IPR002401">
    <property type="entry name" value="Cyt_P450_E_grp-I"/>
</dbReference>
<evidence type="ECO:0000313" key="10">
    <source>
        <dbReference type="EMBL" id="KAK4175371.1"/>
    </source>
</evidence>
<feature type="transmembrane region" description="Helical" evidence="9">
    <location>
        <begin position="16"/>
        <end position="36"/>
    </location>
</feature>
<evidence type="ECO:0000256" key="9">
    <source>
        <dbReference type="SAM" id="Phobius"/>
    </source>
</evidence>
<keyword evidence="4 7" id="KW-0479">Metal-binding</keyword>
<dbReference type="InterPro" id="IPR017972">
    <property type="entry name" value="Cyt_P450_CS"/>
</dbReference>
<organism evidence="10 11">
    <name type="scientific">Triangularia setosa</name>
    <dbReference type="NCBI Taxonomy" id="2587417"/>
    <lineage>
        <taxon>Eukaryota</taxon>
        <taxon>Fungi</taxon>
        <taxon>Dikarya</taxon>
        <taxon>Ascomycota</taxon>
        <taxon>Pezizomycotina</taxon>
        <taxon>Sordariomycetes</taxon>
        <taxon>Sordariomycetidae</taxon>
        <taxon>Sordariales</taxon>
        <taxon>Podosporaceae</taxon>
        <taxon>Triangularia</taxon>
    </lineage>
</organism>